<keyword evidence="4" id="KW-1185">Reference proteome</keyword>
<organism evidence="3 4">
    <name type="scientific">Halocaridina rubra</name>
    <name type="common">Hawaiian red shrimp</name>
    <dbReference type="NCBI Taxonomy" id="373956"/>
    <lineage>
        <taxon>Eukaryota</taxon>
        <taxon>Metazoa</taxon>
        <taxon>Ecdysozoa</taxon>
        <taxon>Arthropoda</taxon>
        <taxon>Crustacea</taxon>
        <taxon>Multicrustacea</taxon>
        <taxon>Malacostraca</taxon>
        <taxon>Eumalacostraca</taxon>
        <taxon>Eucarida</taxon>
        <taxon>Decapoda</taxon>
        <taxon>Pleocyemata</taxon>
        <taxon>Caridea</taxon>
        <taxon>Atyoidea</taxon>
        <taxon>Atyidae</taxon>
        <taxon>Halocaridina</taxon>
    </lineage>
</organism>
<reference evidence="3 4" key="1">
    <citation type="submission" date="2023-11" db="EMBL/GenBank/DDBJ databases">
        <title>Halocaridina rubra genome assembly.</title>
        <authorList>
            <person name="Smith C."/>
        </authorList>
    </citation>
    <scope>NUCLEOTIDE SEQUENCE [LARGE SCALE GENOMIC DNA]</scope>
    <source>
        <strain evidence="3">EP-1</strain>
        <tissue evidence="3">Whole</tissue>
    </source>
</reference>
<accession>A0AAN8XEV1</accession>
<name>A0AAN8XEV1_HALRR</name>
<sequence>MRYKRKEMVNFKHHPASNYHIMKLLVVVALLGLAAALPVAEPEAKPEADPEADPQFFYTTGLNYPSLLTNTAISYSGFPTLYSPRYMYATYPYFQGRKKREAEPEPQPEADPEADPALVYTTGTLGTFPHIGAYSYPLIYTTPTVYRAAHPLSYTTYPSTQYTALFAGRKKRSAEAEPQPEAEANPEADPQLLYTTGYSTLPAVSTLYSGTYTSPYFQYPYQFPVSYSTYPYTYTYGK</sequence>
<keyword evidence="2" id="KW-0732">Signal</keyword>
<feature type="signal peptide" evidence="2">
    <location>
        <begin position="1"/>
        <end position="36"/>
    </location>
</feature>
<evidence type="ECO:0000313" key="4">
    <source>
        <dbReference type="Proteomes" id="UP001381693"/>
    </source>
</evidence>
<feature type="region of interest" description="Disordered" evidence="1">
    <location>
        <begin position="168"/>
        <end position="190"/>
    </location>
</feature>
<evidence type="ECO:0000256" key="2">
    <source>
        <dbReference type="SAM" id="SignalP"/>
    </source>
</evidence>
<dbReference type="Proteomes" id="UP001381693">
    <property type="component" value="Unassembled WGS sequence"/>
</dbReference>
<comment type="caution">
    <text evidence="3">The sequence shown here is derived from an EMBL/GenBank/DDBJ whole genome shotgun (WGS) entry which is preliminary data.</text>
</comment>
<evidence type="ECO:0000313" key="3">
    <source>
        <dbReference type="EMBL" id="KAK7077819.1"/>
    </source>
</evidence>
<dbReference type="EMBL" id="JAXCGZ010008223">
    <property type="protein sequence ID" value="KAK7077819.1"/>
    <property type="molecule type" value="Genomic_DNA"/>
</dbReference>
<dbReference type="AlphaFoldDB" id="A0AAN8XEV1"/>
<gene>
    <name evidence="3" type="ORF">SK128_007529</name>
</gene>
<feature type="chain" id="PRO_5042819647" evidence="2">
    <location>
        <begin position="37"/>
        <end position="238"/>
    </location>
</feature>
<proteinExistence type="predicted"/>
<protein>
    <submittedName>
        <fullName evidence="3">Uncharacterized protein</fullName>
    </submittedName>
</protein>
<evidence type="ECO:0000256" key="1">
    <source>
        <dbReference type="SAM" id="MobiDB-lite"/>
    </source>
</evidence>